<sequence length="187" mass="19570">MSVAGTTGSASSLSPSKGDRPENATANMHHSLSPDVSLTSSSPGAIRRTSLSSLPTVPAIPALDGASLADASSSAHSVRGLNPSAAELLVQRRPSLPILNSTSPSKTLRRMLSSLAGRALPKGFDLDARRKDRGHDECKYAMIVSSSLRALSMYQDPLLYSNGAVEIGSMCVPAEMDGMHMSDYLVS</sequence>
<name>A0ACB8UEX8_9APHY</name>
<protein>
    <submittedName>
        <fullName evidence="1">Uncharacterized protein</fullName>
    </submittedName>
</protein>
<evidence type="ECO:0000313" key="2">
    <source>
        <dbReference type="Proteomes" id="UP001055072"/>
    </source>
</evidence>
<keyword evidence="2" id="KW-1185">Reference proteome</keyword>
<organism evidence="1 2">
    <name type="scientific">Irpex rosettiformis</name>
    <dbReference type="NCBI Taxonomy" id="378272"/>
    <lineage>
        <taxon>Eukaryota</taxon>
        <taxon>Fungi</taxon>
        <taxon>Dikarya</taxon>
        <taxon>Basidiomycota</taxon>
        <taxon>Agaricomycotina</taxon>
        <taxon>Agaricomycetes</taxon>
        <taxon>Polyporales</taxon>
        <taxon>Irpicaceae</taxon>
        <taxon>Irpex</taxon>
    </lineage>
</organism>
<dbReference type="EMBL" id="MU274903">
    <property type="protein sequence ID" value="KAI0092878.1"/>
    <property type="molecule type" value="Genomic_DNA"/>
</dbReference>
<reference evidence="1" key="1">
    <citation type="journal article" date="2021" name="Environ. Microbiol.">
        <title>Gene family expansions and transcriptome signatures uncover fungal adaptations to wood decay.</title>
        <authorList>
            <person name="Hage H."/>
            <person name="Miyauchi S."/>
            <person name="Viragh M."/>
            <person name="Drula E."/>
            <person name="Min B."/>
            <person name="Chaduli D."/>
            <person name="Navarro D."/>
            <person name="Favel A."/>
            <person name="Norest M."/>
            <person name="Lesage-Meessen L."/>
            <person name="Balint B."/>
            <person name="Merenyi Z."/>
            <person name="de Eugenio L."/>
            <person name="Morin E."/>
            <person name="Martinez A.T."/>
            <person name="Baldrian P."/>
            <person name="Stursova M."/>
            <person name="Martinez M.J."/>
            <person name="Novotny C."/>
            <person name="Magnuson J.K."/>
            <person name="Spatafora J.W."/>
            <person name="Maurice S."/>
            <person name="Pangilinan J."/>
            <person name="Andreopoulos W."/>
            <person name="LaButti K."/>
            <person name="Hundley H."/>
            <person name="Na H."/>
            <person name="Kuo A."/>
            <person name="Barry K."/>
            <person name="Lipzen A."/>
            <person name="Henrissat B."/>
            <person name="Riley R."/>
            <person name="Ahrendt S."/>
            <person name="Nagy L.G."/>
            <person name="Grigoriev I.V."/>
            <person name="Martin F."/>
            <person name="Rosso M.N."/>
        </authorList>
    </citation>
    <scope>NUCLEOTIDE SEQUENCE</scope>
    <source>
        <strain evidence="1">CBS 384.51</strain>
    </source>
</reference>
<gene>
    <name evidence="1" type="ORF">BDY19DRAFT_1054306</name>
</gene>
<dbReference type="Proteomes" id="UP001055072">
    <property type="component" value="Unassembled WGS sequence"/>
</dbReference>
<evidence type="ECO:0000313" key="1">
    <source>
        <dbReference type="EMBL" id="KAI0092878.1"/>
    </source>
</evidence>
<comment type="caution">
    <text evidence="1">The sequence shown here is derived from an EMBL/GenBank/DDBJ whole genome shotgun (WGS) entry which is preliminary data.</text>
</comment>
<accession>A0ACB8UEX8</accession>
<proteinExistence type="predicted"/>